<gene>
    <name evidence="1" type="ORF">CEV33_0500</name>
</gene>
<dbReference type="Proteomes" id="UP000216478">
    <property type="component" value="Unassembled WGS sequence"/>
</dbReference>
<dbReference type="EMBL" id="NNRL01000157">
    <property type="protein sequence ID" value="OYR13703.1"/>
    <property type="molecule type" value="Genomic_DNA"/>
</dbReference>
<name>A0A256FFW2_9HYPH</name>
<dbReference type="AlphaFoldDB" id="A0A256FFW2"/>
<organism evidence="1 2">
    <name type="scientific">Brucella grignonensis</name>
    <dbReference type="NCBI Taxonomy" id="94627"/>
    <lineage>
        <taxon>Bacteria</taxon>
        <taxon>Pseudomonadati</taxon>
        <taxon>Pseudomonadota</taxon>
        <taxon>Alphaproteobacteria</taxon>
        <taxon>Hyphomicrobiales</taxon>
        <taxon>Brucellaceae</taxon>
        <taxon>Brucella/Ochrobactrum group</taxon>
        <taxon>Brucella</taxon>
    </lineage>
</organism>
<proteinExistence type="predicted"/>
<keyword evidence="2" id="KW-1185">Reference proteome</keyword>
<reference evidence="1 2" key="1">
    <citation type="submission" date="2017-07" db="EMBL/GenBank/DDBJ databases">
        <title>Phylogenetic study on the rhizospheric bacterium Ochrobactrum sp. A44.</title>
        <authorList>
            <person name="Krzyzanowska D.M."/>
            <person name="Ossowicki A."/>
            <person name="Rajewska M."/>
            <person name="Maciag T."/>
            <person name="Kaczynski Z."/>
            <person name="Czerwicka M."/>
            <person name="Jafra S."/>
        </authorList>
    </citation>
    <scope>NUCLEOTIDE SEQUENCE [LARGE SCALE GENOMIC DNA]</scope>
    <source>
        <strain evidence="1 2">OgA9a</strain>
    </source>
</reference>
<accession>A0A256FFW2</accession>
<sequence length="44" mass="5039">MLVLFSQRRLLDLLFPLSSESTAFPVISMACPFIRFCSDWLSLS</sequence>
<comment type="caution">
    <text evidence="1">The sequence shown here is derived from an EMBL/GenBank/DDBJ whole genome shotgun (WGS) entry which is preliminary data.</text>
</comment>
<protein>
    <submittedName>
        <fullName evidence="1">Uncharacterized protein</fullName>
    </submittedName>
</protein>
<evidence type="ECO:0000313" key="2">
    <source>
        <dbReference type="Proteomes" id="UP000216478"/>
    </source>
</evidence>
<evidence type="ECO:0000313" key="1">
    <source>
        <dbReference type="EMBL" id="OYR13703.1"/>
    </source>
</evidence>